<dbReference type="Proteomes" id="UP000824890">
    <property type="component" value="Unassembled WGS sequence"/>
</dbReference>
<keyword evidence="7" id="KW-1185">Reference proteome</keyword>
<evidence type="ECO:0000313" key="7">
    <source>
        <dbReference type="Proteomes" id="UP000824890"/>
    </source>
</evidence>
<gene>
    <name evidence="6" type="ORF">HID58_022708</name>
</gene>
<dbReference type="InterPro" id="IPR029510">
    <property type="entry name" value="Ald_DH_CS_GLU"/>
</dbReference>
<dbReference type="InterPro" id="IPR016162">
    <property type="entry name" value="Ald_DH_N"/>
</dbReference>
<proteinExistence type="inferred from homology"/>
<dbReference type="Gene3D" id="3.40.309.10">
    <property type="entry name" value="Aldehyde Dehydrogenase, Chain A, domain 2"/>
    <property type="match status" value="1"/>
</dbReference>
<dbReference type="InterPro" id="IPR016163">
    <property type="entry name" value="Ald_DH_C"/>
</dbReference>
<dbReference type="PROSITE" id="PS00687">
    <property type="entry name" value="ALDEHYDE_DEHYDR_GLU"/>
    <property type="match status" value="1"/>
</dbReference>
<evidence type="ECO:0000256" key="3">
    <source>
        <dbReference type="PROSITE-ProRule" id="PRU10007"/>
    </source>
</evidence>
<dbReference type="SUPFAM" id="SSF53720">
    <property type="entry name" value="ALDH-like"/>
    <property type="match status" value="1"/>
</dbReference>
<dbReference type="PANTHER" id="PTHR11699">
    <property type="entry name" value="ALDEHYDE DEHYDROGENASE-RELATED"/>
    <property type="match status" value="1"/>
</dbReference>
<organism evidence="6 7">
    <name type="scientific">Brassica napus</name>
    <name type="common">Rape</name>
    <dbReference type="NCBI Taxonomy" id="3708"/>
    <lineage>
        <taxon>Eukaryota</taxon>
        <taxon>Viridiplantae</taxon>
        <taxon>Streptophyta</taxon>
        <taxon>Embryophyta</taxon>
        <taxon>Tracheophyta</taxon>
        <taxon>Spermatophyta</taxon>
        <taxon>Magnoliopsida</taxon>
        <taxon>eudicotyledons</taxon>
        <taxon>Gunneridae</taxon>
        <taxon>Pentapetalae</taxon>
        <taxon>rosids</taxon>
        <taxon>malvids</taxon>
        <taxon>Brassicales</taxon>
        <taxon>Brassicaceae</taxon>
        <taxon>Brassiceae</taxon>
        <taxon>Brassica</taxon>
    </lineage>
</organism>
<evidence type="ECO:0000313" key="6">
    <source>
        <dbReference type="EMBL" id="KAH0922690.1"/>
    </source>
</evidence>
<protein>
    <recommendedName>
        <fullName evidence="5">Aldehyde dehydrogenase domain-containing protein</fullName>
    </recommendedName>
</protein>
<name>A0ABQ8D2C5_BRANA</name>
<dbReference type="InterPro" id="IPR016160">
    <property type="entry name" value="Ald_DH_CS_CYS"/>
</dbReference>
<feature type="active site" evidence="3">
    <location>
        <position position="427"/>
    </location>
</feature>
<dbReference type="CDD" id="cd07142">
    <property type="entry name" value="ALDH_F2BC"/>
    <property type="match status" value="1"/>
</dbReference>
<dbReference type="EMBL" id="JAGKQM010000006">
    <property type="protein sequence ID" value="KAH0922690.1"/>
    <property type="molecule type" value="Genomic_DNA"/>
</dbReference>
<reference evidence="6 7" key="1">
    <citation type="submission" date="2021-05" db="EMBL/GenBank/DDBJ databases">
        <title>Genome Assembly of Synthetic Allotetraploid Brassica napus Reveals Homoeologous Exchanges between Subgenomes.</title>
        <authorList>
            <person name="Davis J.T."/>
        </authorList>
    </citation>
    <scope>NUCLEOTIDE SEQUENCE [LARGE SCALE GENOMIC DNA]</scope>
    <source>
        <strain evidence="7">cv. Da-Ae</strain>
        <tissue evidence="6">Seedling</tissue>
    </source>
</reference>
<sequence length="660" mass="73173">MSRRRSRRGKEKDDDLTVEAIYGENKIRRRVAKAMRWSRRGKEIAEETVEAEDVKELMPERLFATDRFPNKRVSTTDYLSRVRNALNNTLEMAKLIGSCFGGLFKLPAQRLKPLRFPLVGFGEVMGLPCGEFEDGYSIDFTYPIRMKRRNCYNGSRVVRRFGTSSAAEKIISPSVQVSCTQLLIDGNFVDATSGKTFQTLDPRTGEVIADVAEGDAEDIDRAVKAARKAFDKGPWPRMTAYERSRIMLRFADLVEKHSEELAALETWDNGKTYQQAKTAEIPMLARLFRYYAGWADKIHGLTVPADGNYHVQTLHEPIGVAGQIIPWNFPLLMFAWKVGPALACGNTIVLKTAEQTPLTAFYAGKLFLEAGLPPGVLNIVSGFGPTAGASLASHMDVDKLAFTGSTDTGKVILGLAANSNLKPVTLELGGKSPFIVFEDANINKAVELAHFALFFNQGQCCCAGSRTYVHEKVYDEFVEKAKARALKRVVGDPFKKGIEQGPQIDSKQFEKVMRYIRSGVESNATLECGGDQIGNKGYFIQPTVFSNVKDDMLIAQDEIFGPVQSILKFRDVDEVIRRANETRYGLAAGVFTKSLDTANRVSRALKAGTVWVNCFDVFDAAIPFGGYKMSGNGREKGIYSLNNYLQIKAVVTALNNPAWI</sequence>
<comment type="similarity">
    <text evidence="1 4">Belongs to the aldehyde dehydrogenase family.</text>
</comment>
<feature type="domain" description="Aldehyde dehydrogenase" evidence="5">
    <location>
        <begin position="188"/>
        <end position="650"/>
    </location>
</feature>
<evidence type="ECO:0000256" key="2">
    <source>
        <dbReference type="ARBA" id="ARBA00023002"/>
    </source>
</evidence>
<dbReference type="Pfam" id="PF00171">
    <property type="entry name" value="Aldedh"/>
    <property type="match status" value="1"/>
</dbReference>
<evidence type="ECO:0000256" key="1">
    <source>
        <dbReference type="ARBA" id="ARBA00009986"/>
    </source>
</evidence>
<dbReference type="InterPro" id="IPR015590">
    <property type="entry name" value="Aldehyde_DH_dom"/>
</dbReference>
<evidence type="ECO:0000259" key="5">
    <source>
        <dbReference type="Pfam" id="PF00171"/>
    </source>
</evidence>
<dbReference type="Gene3D" id="3.40.605.10">
    <property type="entry name" value="Aldehyde Dehydrogenase, Chain A, domain 1"/>
    <property type="match status" value="1"/>
</dbReference>
<accession>A0ABQ8D2C5</accession>
<dbReference type="InterPro" id="IPR016161">
    <property type="entry name" value="Ald_DH/histidinol_DH"/>
</dbReference>
<evidence type="ECO:0000256" key="4">
    <source>
        <dbReference type="RuleBase" id="RU003345"/>
    </source>
</evidence>
<comment type="caution">
    <text evidence="6">The sequence shown here is derived from an EMBL/GenBank/DDBJ whole genome shotgun (WGS) entry which is preliminary data.</text>
</comment>
<dbReference type="PROSITE" id="PS00070">
    <property type="entry name" value="ALDEHYDE_DEHYDR_CYS"/>
    <property type="match status" value="1"/>
</dbReference>
<keyword evidence="2 4" id="KW-0560">Oxidoreductase</keyword>